<keyword evidence="4" id="KW-0804">Transcription</keyword>
<dbReference type="InterPro" id="IPR000847">
    <property type="entry name" value="LysR_HTH_N"/>
</dbReference>
<dbReference type="PROSITE" id="PS50931">
    <property type="entry name" value="HTH_LYSR"/>
    <property type="match status" value="1"/>
</dbReference>
<name>A0A291GA04_9RHOB</name>
<dbReference type="KEGG" id="ceh:CEW89_04475"/>
<evidence type="ECO:0000256" key="2">
    <source>
        <dbReference type="ARBA" id="ARBA00023015"/>
    </source>
</evidence>
<dbReference type="Gene3D" id="3.40.190.10">
    <property type="entry name" value="Periplasmic binding protein-like II"/>
    <property type="match status" value="2"/>
</dbReference>
<dbReference type="PRINTS" id="PR00039">
    <property type="entry name" value="HTHLYSR"/>
</dbReference>
<dbReference type="InterPro" id="IPR005119">
    <property type="entry name" value="LysR_subst-bd"/>
</dbReference>
<evidence type="ECO:0000256" key="3">
    <source>
        <dbReference type="ARBA" id="ARBA00023125"/>
    </source>
</evidence>
<dbReference type="PANTHER" id="PTHR30537:SF26">
    <property type="entry name" value="GLYCINE CLEAVAGE SYSTEM TRANSCRIPTIONAL ACTIVATOR"/>
    <property type="match status" value="1"/>
</dbReference>
<dbReference type="SUPFAM" id="SSF46785">
    <property type="entry name" value="Winged helix' DNA-binding domain"/>
    <property type="match status" value="1"/>
</dbReference>
<dbReference type="PANTHER" id="PTHR30537">
    <property type="entry name" value="HTH-TYPE TRANSCRIPTIONAL REGULATOR"/>
    <property type="match status" value="1"/>
</dbReference>
<sequence>MCLKQFARGCEKRKDAKKHSDMSFTHEKDRSPMRRFIPSLAALECFEAAARHRSFTHAAQDLGITQSGVSRQIAALEQFLGLKLFQRIGSRLVLTEVGEAYLRDTHRLLSDLENSAIDAVRGQSLSGVFTLAAPTGFATHWLIPRLARLRAAQPELLIEIRMQDDKVPPQESRADLIVRRGGGAWAGVRAEPLAPEELTVIAAPDLPGLQMPLDILDFDRLPSLQNAKRPDLWLTWLRGTAVAYKGAILGPRFDSSAALIAGARHGLGLALVPRMYVAREIGDGHLMEPFAGKTHSAESFWALRPEHLPPHPRSAQVLAWLKREMKAA</sequence>
<dbReference type="FunFam" id="1.10.10.10:FF:000001">
    <property type="entry name" value="LysR family transcriptional regulator"/>
    <property type="match status" value="1"/>
</dbReference>
<dbReference type="EMBL" id="CP022196">
    <property type="protein sequence ID" value="ATG46884.1"/>
    <property type="molecule type" value="Genomic_DNA"/>
</dbReference>
<dbReference type="SUPFAM" id="SSF53850">
    <property type="entry name" value="Periplasmic binding protein-like II"/>
    <property type="match status" value="1"/>
</dbReference>
<dbReference type="CDD" id="cd08432">
    <property type="entry name" value="PBP2_GcdR_TrpI_HvrB_AmpR_like"/>
    <property type="match status" value="1"/>
</dbReference>
<dbReference type="Proteomes" id="UP000217935">
    <property type="component" value="Chromosome"/>
</dbReference>
<evidence type="ECO:0000313" key="7">
    <source>
        <dbReference type="Proteomes" id="UP000217935"/>
    </source>
</evidence>
<dbReference type="Pfam" id="PF03466">
    <property type="entry name" value="LysR_substrate"/>
    <property type="match status" value="1"/>
</dbReference>
<proteinExistence type="inferred from homology"/>
<dbReference type="Pfam" id="PF00126">
    <property type="entry name" value="HTH_1"/>
    <property type="match status" value="1"/>
</dbReference>
<comment type="similarity">
    <text evidence="1">Belongs to the LysR transcriptional regulatory family.</text>
</comment>
<reference evidence="6 7" key="1">
    <citation type="submission" date="2017-06" db="EMBL/GenBank/DDBJ databases">
        <title>Celeribacter sp. TSPH2 complete genome sequence.</title>
        <authorList>
            <person name="Woo J.-H."/>
            <person name="Kim H.-S."/>
        </authorList>
    </citation>
    <scope>NUCLEOTIDE SEQUENCE [LARGE SCALE GENOMIC DNA]</scope>
    <source>
        <strain evidence="6 7">TSPH2</strain>
    </source>
</reference>
<evidence type="ECO:0000313" key="6">
    <source>
        <dbReference type="EMBL" id="ATG46884.1"/>
    </source>
</evidence>
<evidence type="ECO:0000259" key="5">
    <source>
        <dbReference type="PROSITE" id="PS50931"/>
    </source>
</evidence>
<keyword evidence="7" id="KW-1185">Reference proteome</keyword>
<dbReference type="InterPro" id="IPR036390">
    <property type="entry name" value="WH_DNA-bd_sf"/>
</dbReference>
<keyword evidence="3" id="KW-0238">DNA-binding</keyword>
<gene>
    <name evidence="6" type="ORF">CEW89_04475</name>
</gene>
<dbReference type="STRING" id="1758178.GCA_001550095_02735"/>
<keyword evidence="2" id="KW-0805">Transcription regulation</keyword>
<evidence type="ECO:0000256" key="4">
    <source>
        <dbReference type="ARBA" id="ARBA00023163"/>
    </source>
</evidence>
<accession>A0A291GA04</accession>
<dbReference type="InterPro" id="IPR036388">
    <property type="entry name" value="WH-like_DNA-bd_sf"/>
</dbReference>
<dbReference type="AlphaFoldDB" id="A0A291GA04"/>
<dbReference type="GO" id="GO:0006351">
    <property type="term" value="P:DNA-templated transcription"/>
    <property type="evidence" value="ECO:0007669"/>
    <property type="project" value="TreeGrafter"/>
</dbReference>
<protein>
    <submittedName>
        <fullName evidence="6">Transcriptional regulator</fullName>
    </submittedName>
</protein>
<evidence type="ECO:0000256" key="1">
    <source>
        <dbReference type="ARBA" id="ARBA00009437"/>
    </source>
</evidence>
<dbReference type="Gene3D" id="1.10.10.10">
    <property type="entry name" value="Winged helix-like DNA-binding domain superfamily/Winged helix DNA-binding domain"/>
    <property type="match status" value="1"/>
</dbReference>
<dbReference type="GO" id="GO:0003700">
    <property type="term" value="F:DNA-binding transcription factor activity"/>
    <property type="evidence" value="ECO:0007669"/>
    <property type="project" value="InterPro"/>
</dbReference>
<organism evidence="6 7">
    <name type="scientific">Celeribacter ethanolicus</name>
    <dbReference type="NCBI Taxonomy" id="1758178"/>
    <lineage>
        <taxon>Bacteria</taxon>
        <taxon>Pseudomonadati</taxon>
        <taxon>Pseudomonadota</taxon>
        <taxon>Alphaproteobacteria</taxon>
        <taxon>Rhodobacterales</taxon>
        <taxon>Roseobacteraceae</taxon>
        <taxon>Celeribacter</taxon>
    </lineage>
</organism>
<dbReference type="GO" id="GO:0043565">
    <property type="term" value="F:sequence-specific DNA binding"/>
    <property type="evidence" value="ECO:0007669"/>
    <property type="project" value="TreeGrafter"/>
</dbReference>
<feature type="domain" description="HTH lysR-type" evidence="5">
    <location>
        <begin position="38"/>
        <end position="95"/>
    </location>
</feature>
<dbReference type="InterPro" id="IPR058163">
    <property type="entry name" value="LysR-type_TF_proteobact-type"/>
</dbReference>